<evidence type="ECO:0000313" key="2">
    <source>
        <dbReference type="Proteomes" id="UP001164539"/>
    </source>
</evidence>
<gene>
    <name evidence="1" type="ORF">OWV82_019923</name>
</gene>
<name>A0ACC1X568_MELAZ</name>
<dbReference type="Proteomes" id="UP001164539">
    <property type="component" value="Chromosome 11"/>
</dbReference>
<accession>A0ACC1X568</accession>
<proteinExistence type="predicted"/>
<comment type="caution">
    <text evidence="1">The sequence shown here is derived from an EMBL/GenBank/DDBJ whole genome shotgun (WGS) entry which is preliminary data.</text>
</comment>
<evidence type="ECO:0000313" key="1">
    <source>
        <dbReference type="EMBL" id="KAJ4706248.1"/>
    </source>
</evidence>
<reference evidence="1 2" key="1">
    <citation type="journal article" date="2023" name="Science">
        <title>Complex scaffold remodeling in plant triterpene biosynthesis.</title>
        <authorList>
            <person name="De La Pena R."/>
            <person name="Hodgson H."/>
            <person name="Liu J.C."/>
            <person name="Stephenson M.J."/>
            <person name="Martin A.C."/>
            <person name="Owen C."/>
            <person name="Harkess A."/>
            <person name="Leebens-Mack J."/>
            <person name="Jimenez L.E."/>
            <person name="Osbourn A."/>
            <person name="Sattely E.S."/>
        </authorList>
    </citation>
    <scope>NUCLEOTIDE SEQUENCE [LARGE SCALE GENOMIC DNA]</scope>
    <source>
        <strain evidence="2">cv. JPN11</strain>
        <tissue evidence="1">Leaf</tissue>
    </source>
</reference>
<organism evidence="1 2">
    <name type="scientific">Melia azedarach</name>
    <name type="common">Chinaberry tree</name>
    <dbReference type="NCBI Taxonomy" id="155640"/>
    <lineage>
        <taxon>Eukaryota</taxon>
        <taxon>Viridiplantae</taxon>
        <taxon>Streptophyta</taxon>
        <taxon>Embryophyta</taxon>
        <taxon>Tracheophyta</taxon>
        <taxon>Spermatophyta</taxon>
        <taxon>Magnoliopsida</taxon>
        <taxon>eudicotyledons</taxon>
        <taxon>Gunneridae</taxon>
        <taxon>Pentapetalae</taxon>
        <taxon>rosids</taxon>
        <taxon>malvids</taxon>
        <taxon>Sapindales</taxon>
        <taxon>Meliaceae</taxon>
        <taxon>Melia</taxon>
    </lineage>
</organism>
<protein>
    <submittedName>
        <fullName evidence="1">Uncharacterized protein</fullName>
    </submittedName>
</protein>
<sequence length="74" mass="7650">MSRIIMITGIKSSSVGGGGSGGKTSGSSRSSTAKTPVTTMIDRTCIESHQHQSLDQFAYTSSCSSSIVTEVGEF</sequence>
<keyword evidence="2" id="KW-1185">Reference proteome</keyword>
<dbReference type="EMBL" id="CM051404">
    <property type="protein sequence ID" value="KAJ4706248.1"/>
    <property type="molecule type" value="Genomic_DNA"/>
</dbReference>